<evidence type="ECO:0000256" key="11">
    <source>
        <dbReference type="SAM" id="Coils"/>
    </source>
</evidence>
<dbReference type="InterPro" id="IPR004358">
    <property type="entry name" value="Sig_transdc_His_kin-like_C"/>
</dbReference>
<dbReference type="PRINTS" id="PR00344">
    <property type="entry name" value="BCTRLSENSOR"/>
</dbReference>
<dbReference type="SMART" id="SM00388">
    <property type="entry name" value="HisKA"/>
    <property type="match status" value="1"/>
</dbReference>
<evidence type="ECO:0000256" key="2">
    <source>
        <dbReference type="ARBA" id="ARBA00004370"/>
    </source>
</evidence>
<keyword evidence="5" id="KW-0808">Transferase</keyword>
<keyword evidence="11" id="KW-0175">Coiled coil</keyword>
<keyword evidence="9" id="KW-0902">Two-component regulatory system</keyword>
<feature type="coiled-coil region" evidence="11">
    <location>
        <begin position="240"/>
        <end position="267"/>
    </location>
</feature>
<dbReference type="CDD" id="cd00082">
    <property type="entry name" value="HisKA"/>
    <property type="match status" value="1"/>
</dbReference>
<dbReference type="Gene3D" id="6.10.340.10">
    <property type="match status" value="1"/>
</dbReference>
<gene>
    <name evidence="14" type="ORF">HMPREF9470_04004</name>
</gene>
<organism evidence="14 15">
    <name type="scientific">[Clostridium] citroniae WAL-19142</name>
    <dbReference type="NCBI Taxonomy" id="742734"/>
    <lineage>
        <taxon>Bacteria</taxon>
        <taxon>Bacillati</taxon>
        <taxon>Bacillota</taxon>
        <taxon>Clostridia</taxon>
        <taxon>Lachnospirales</taxon>
        <taxon>Lachnospiraceae</taxon>
        <taxon>Enterocloster</taxon>
    </lineage>
</organism>
<evidence type="ECO:0000256" key="9">
    <source>
        <dbReference type="ARBA" id="ARBA00023012"/>
    </source>
</evidence>
<name>A0A0J9BWC4_9FIRM</name>
<dbReference type="GO" id="GO:0005886">
    <property type="term" value="C:plasma membrane"/>
    <property type="evidence" value="ECO:0007669"/>
    <property type="project" value="TreeGrafter"/>
</dbReference>
<evidence type="ECO:0000256" key="10">
    <source>
        <dbReference type="ARBA" id="ARBA00023136"/>
    </source>
</evidence>
<keyword evidence="8 12" id="KW-1133">Transmembrane helix</keyword>
<evidence type="ECO:0000256" key="6">
    <source>
        <dbReference type="ARBA" id="ARBA00022692"/>
    </source>
</evidence>
<dbReference type="InterPro" id="IPR036097">
    <property type="entry name" value="HisK_dim/P_sf"/>
</dbReference>
<dbReference type="Pfam" id="PF00512">
    <property type="entry name" value="HisKA"/>
    <property type="match status" value="1"/>
</dbReference>
<evidence type="ECO:0000313" key="15">
    <source>
        <dbReference type="Proteomes" id="UP000037392"/>
    </source>
</evidence>
<dbReference type="AlphaFoldDB" id="A0A0J9BWC4"/>
<dbReference type="EMBL" id="ADLK01000029">
    <property type="protein sequence ID" value="KMW16504.1"/>
    <property type="molecule type" value="Genomic_DNA"/>
</dbReference>
<dbReference type="InterPro" id="IPR003594">
    <property type="entry name" value="HATPase_dom"/>
</dbReference>
<dbReference type="PATRIC" id="fig|742734.4.peg.4291"/>
<feature type="transmembrane region" description="Helical" evidence="12">
    <location>
        <begin position="186"/>
        <end position="206"/>
    </location>
</feature>
<dbReference type="Gene3D" id="3.30.565.10">
    <property type="entry name" value="Histidine kinase-like ATPase, C-terminal domain"/>
    <property type="match status" value="1"/>
</dbReference>
<evidence type="ECO:0000256" key="3">
    <source>
        <dbReference type="ARBA" id="ARBA00012438"/>
    </source>
</evidence>
<keyword evidence="6 12" id="KW-0812">Transmembrane</keyword>
<keyword evidence="10 12" id="KW-0472">Membrane</keyword>
<dbReference type="PANTHER" id="PTHR45436">
    <property type="entry name" value="SENSOR HISTIDINE KINASE YKOH"/>
    <property type="match status" value="1"/>
</dbReference>
<proteinExistence type="predicted"/>
<evidence type="ECO:0000256" key="4">
    <source>
        <dbReference type="ARBA" id="ARBA00022553"/>
    </source>
</evidence>
<evidence type="ECO:0000256" key="5">
    <source>
        <dbReference type="ARBA" id="ARBA00022679"/>
    </source>
</evidence>
<protein>
    <recommendedName>
        <fullName evidence="3">histidine kinase</fullName>
        <ecNumber evidence="3">2.7.13.3</ecNumber>
    </recommendedName>
</protein>
<dbReference type="Pfam" id="PF02518">
    <property type="entry name" value="HATPase_c"/>
    <property type="match status" value="1"/>
</dbReference>
<evidence type="ECO:0000256" key="12">
    <source>
        <dbReference type="SAM" id="Phobius"/>
    </source>
</evidence>
<evidence type="ECO:0000259" key="13">
    <source>
        <dbReference type="PROSITE" id="PS50109"/>
    </source>
</evidence>
<dbReference type="PANTHER" id="PTHR45436:SF5">
    <property type="entry name" value="SENSOR HISTIDINE KINASE TRCS"/>
    <property type="match status" value="1"/>
</dbReference>
<dbReference type="InterPro" id="IPR050428">
    <property type="entry name" value="TCS_sensor_his_kinase"/>
</dbReference>
<dbReference type="InterPro" id="IPR003661">
    <property type="entry name" value="HisK_dim/P_dom"/>
</dbReference>
<reference evidence="14 15" key="1">
    <citation type="submission" date="2011-04" db="EMBL/GenBank/DDBJ databases">
        <title>The Genome Sequence of Clostridium citroniae WAL-19142.</title>
        <authorList>
            <consortium name="The Broad Institute Genome Sequencing Platform"/>
            <person name="Earl A."/>
            <person name="Ward D."/>
            <person name="Feldgarden M."/>
            <person name="Gevers D."/>
            <person name="Warren Y.A."/>
            <person name="Tyrrell K.L."/>
            <person name="Citron D.M."/>
            <person name="Goldstein E.J."/>
            <person name="Daigneault M."/>
            <person name="Allen-Vercoe E."/>
            <person name="Young S.K."/>
            <person name="Zeng Q."/>
            <person name="Gargeya S."/>
            <person name="Fitzgerald M."/>
            <person name="Haas B."/>
            <person name="Abouelleil A."/>
            <person name="Alvarado L."/>
            <person name="Arachchi H.M."/>
            <person name="Berlin A."/>
            <person name="Brown A."/>
            <person name="Chapman S.B."/>
            <person name="Chen Z."/>
            <person name="Dunbar C."/>
            <person name="Freedman E."/>
            <person name="Gearin G."/>
            <person name="Gellesch M."/>
            <person name="Goldberg J."/>
            <person name="Griggs A."/>
            <person name="Gujja S."/>
            <person name="Heilman E.R."/>
            <person name="Heiman D."/>
            <person name="Howarth C."/>
            <person name="Larson L."/>
            <person name="Lui A."/>
            <person name="MacDonald P.J."/>
            <person name="Mehta T."/>
            <person name="Montmayeur A."/>
            <person name="Murphy C."/>
            <person name="Neiman D."/>
            <person name="Pearson M."/>
            <person name="Priest M."/>
            <person name="Roberts A."/>
            <person name="Saif S."/>
            <person name="Shea T."/>
            <person name="Shenoy N."/>
            <person name="Sisk P."/>
            <person name="Stolte C."/>
            <person name="Sykes S."/>
            <person name="White J."/>
            <person name="Yandava C."/>
            <person name="Wortman J."/>
            <person name="Nusbaum C."/>
            <person name="Birren B."/>
        </authorList>
    </citation>
    <scope>NUCLEOTIDE SEQUENCE [LARGE SCALE GENOMIC DNA]</scope>
    <source>
        <strain evidence="14 15">WAL-19142</strain>
    </source>
</reference>
<dbReference type="CDD" id="cd00075">
    <property type="entry name" value="HATPase"/>
    <property type="match status" value="1"/>
</dbReference>
<evidence type="ECO:0000313" key="14">
    <source>
        <dbReference type="EMBL" id="KMW16504.1"/>
    </source>
</evidence>
<dbReference type="GeneID" id="93161634"/>
<comment type="catalytic activity">
    <reaction evidence="1">
        <text>ATP + protein L-histidine = ADP + protein N-phospho-L-histidine.</text>
        <dbReference type="EC" id="2.7.13.3"/>
    </reaction>
</comment>
<evidence type="ECO:0000256" key="8">
    <source>
        <dbReference type="ARBA" id="ARBA00022989"/>
    </source>
</evidence>
<evidence type="ECO:0000256" key="7">
    <source>
        <dbReference type="ARBA" id="ARBA00022777"/>
    </source>
</evidence>
<dbReference type="PROSITE" id="PS50109">
    <property type="entry name" value="HIS_KIN"/>
    <property type="match status" value="1"/>
</dbReference>
<dbReference type="Gene3D" id="1.10.287.130">
    <property type="match status" value="1"/>
</dbReference>
<keyword evidence="7" id="KW-0418">Kinase</keyword>
<dbReference type="GO" id="GO:0000155">
    <property type="term" value="F:phosphorelay sensor kinase activity"/>
    <property type="evidence" value="ECO:0007669"/>
    <property type="project" value="InterPro"/>
</dbReference>
<comment type="subcellular location">
    <subcellularLocation>
        <location evidence="2">Membrane</location>
    </subcellularLocation>
</comment>
<sequence length="483" mass="53900">MGNRIHTRIFYLVLLVILLLTGSAWFIFSSTSQWYVNVTAERDAERVIKIVEGLAGEIYRDAPAPEDRTPEEDRAYSKELLKQVKQSVKSGETGGRLLVFNSKLKKIYPDDQDETAGFDRFTSACVELIESGQLDRTAGTNIEAGGENWSIRLFQAEAENNVRAKYFIAAARIPDVALLWNYTGKLLAFIAIAAVFVAAGMIWMVAGSIARPLEQLCGQAKAIGDGKSAQIEDVYSVRELETLKQACNRMELKIRESEKQKERFFQNVSHDLRTPLSSIIGYAQGIQCDVMKDHKKAAGVILSESMRMMNLVESILTLTKMDNNELKMHMTEIDLEEFLEERMDALLGIAGGSKLRMEPGERDVYVWADPELLGRIVQNVLSNCIRYGKSEVLVRCETDGEQAVILVEDDGMGFSMEDIPHVFERFYQGKGGEFGIGLSVVRTGMEYLGGRVEIGNRKPPENGAYYRLVLPAGTPDPAHCIGK</sequence>
<comment type="caution">
    <text evidence="14">The sequence shown here is derived from an EMBL/GenBank/DDBJ whole genome shotgun (WGS) entry which is preliminary data.</text>
</comment>
<accession>A0A0J9BWC4</accession>
<dbReference type="EC" id="2.7.13.3" evidence="3"/>
<dbReference type="RefSeq" id="WP_048930566.1">
    <property type="nucleotide sequence ID" value="NZ_KQ235881.1"/>
</dbReference>
<feature type="transmembrane region" description="Helical" evidence="12">
    <location>
        <begin position="9"/>
        <end position="28"/>
    </location>
</feature>
<dbReference type="SUPFAM" id="SSF55874">
    <property type="entry name" value="ATPase domain of HSP90 chaperone/DNA topoisomerase II/histidine kinase"/>
    <property type="match status" value="1"/>
</dbReference>
<dbReference type="SMART" id="SM00387">
    <property type="entry name" value="HATPase_c"/>
    <property type="match status" value="1"/>
</dbReference>
<keyword evidence="4" id="KW-0597">Phosphoprotein</keyword>
<dbReference type="FunFam" id="1.10.287.130:FF:000001">
    <property type="entry name" value="Two-component sensor histidine kinase"/>
    <property type="match status" value="1"/>
</dbReference>
<dbReference type="InterPro" id="IPR036890">
    <property type="entry name" value="HATPase_C_sf"/>
</dbReference>
<dbReference type="OrthoDB" id="9780718at2"/>
<feature type="domain" description="Histidine kinase" evidence="13">
    <location>
        <begin position="267"/>
        <end position="474"/>
    </location>
</feature>
<dbReference type="Proteomes" id="UP000037392">
    <property type="component" value="Unassembled WGS sequence"/>
</dbReference>
<evidence type="ECO:0000256" key="1">
    <source>
        <dbReference type="ARBA" id="ARBA00000085"/>
    </source>
</evidence>
<dbReference type="SUPFAM" id="SSF47384">
    <property type="entry name" value="Homodimeric domain of signal transducing histidine kinase"/>
    <property type="match status" value="1"/>
</dbReference>
<dbReference type="InterPro" id="IPR005467">
    <property type="entry name" value="His_kinase_dom"/>
</dbReference>